<evidence type="ECO:0000313" key="4">
    <source>
        <dbReference type="Proteomes" id="UP000319769"/>
    </source>
</evidence>
<sequence>MGRPVLAIGGVAMIGAGVAIALGWWWPSSAHEDRQVTVQVSSVQLDIVSAEAHVRAADVSTTTVRQEFRYHGGKPSDAFRVEGGKLVLTGCGHNCSVDYEVVVPRGTTLSGTSTSGDINAEGLASTDVSSTSGEIHITDAAGPVRAHASSGDITVAERTAADVQAETSSGNVHVTVPSASFRVVCDTTSGDQRIDIPTDPAGAHLLDLRATSGDVSVSPA</sequence>
<dbReference type="OrthoDB" id="4331847at2"/>
<feature type="domain" description="DUF4097" evidence="2">
    <location>
        <begin position="74"/>
        <end position="217"/>
    </location>
</feature>
<keyword evidence="4" id="KW-1185">Reference proteome</keyword>
<dbReference type="AlphaFoldDB" id="A0A5N0UTF0"/>
<evidence type="ECO:0000256" key="1">
    <source>
        <dbReference type="SAM" id="Phobius"/>
    </source>
</evidence>
<organism evidence="3 4">
    <name type="scientific">Amycolatopsis acidicola</name>
    <dbReference type="NCBI Taxonomy" id="2596893"/>
    <lineage>
        <taxon>Bacteria</taxon>
        <taxon>Bacillati</taxon>
        <taxon>Actinomycetota</taxon>
        <taxon>Actinomycetes</taxon>
        <taxon>Pseudonocardiales</taxon>
        <taxon>Pseudonocardiaceae</taxon>
        <taxon>Amycolatopsis</taxon>
    </lineage>
</organism>
<dbReference type="RefSeq" id="WP_144753785.1">
    <property type="nucleotide sequence ID" value="NZ_VMNW02000080.1"/>
</dbReference>
<keyword evidence="1" id="KW-0472">Membrane</keyword>
<dbReference type="Pfam" id="PF13349">
    <property type="entry name" value="DUF4097"/>
    <property type="match status" value="1"/>
</dbReference>
<comment type="caution">
    <text evidence="3">The sequence shown here is derived from an EMBL/GenBank/DDBJ whole genome shotgun (WGS) entry which is preliminary data.</text>
</comment>
<keyword evidence="1" id="KW-0812">Transmembrane</keyword>
<evidence type="ECO:0000259" key="2">
    <source>
        <dbReference type="Pfam" id="PF13349"/>
    </source>
</evidence>
<accession>A0A5N0UTF0</accession>
<name>A0A5N0UTF0_9PSEU</name>
<feature type="transmembrane region" description="Helical" evidence="1">
    <location>
        <begin position="6"/>
        <end position="26"/>
    </location>
</feature>
<keyword evidence="1" id="KW-1133">Transmembrane helix</keyword>
<protein>
    <submittedName>
        <fullName evidence="3">DUF4097 domain-containing protein</fullName>
    </submittedName>
</protein>
<reference evidence="3" key="1">
    <citation type="submission" date="2019-09" db="EMBL/GenBank/DDBJ databases">
        <authorList>
            <person name="Teo W.F.A."/>
            <person name="Duangmal K."/>
        </authorList>
    </citation>
    <scope>NUCLEOTIDE SEQUENCE [LARGE SCALE GENOMIC DNA]</scope>
    <source>
        <strain evidence="3">K81G1</strain>
    </source>
</reference>
<evidence type="ECO:0000313" key="3">
    <source>
        <dbReference type="EMBL" id="KAA9153067.1"/>
    </source>
</evidence>
<proteinExistence type="predicted"/>
<dbReference type="InterPro" id="IPR025164">
    <property type="entry name" value="Toastrack_DUF4097"/>
</dbReference>
<dbReference type="Proteomes" id="UP000319769">
    <property type="component" value="Unassembled WGS sequence"/>
</dbReference>
<gene>
    <name evidence="3" type="ORF">FPZ12_035465</name>
</gene>
<dbReference type="EMBL" id="VMNW02000080">
    <property type="protein sequence ID" value="KAA9153067.1"/>
    <property type="molecule type" value="Genomic_DNA"/>
</dbReference>